<dbReference type="Proteomes" id="UP001457282">
    <property type="component" value="Unassembled WGS sequence"/>
</dbReference>
<accession>A0AAW1XNQ8</accession>
<dbReference type="PANTHER" id="PTHR31672:SF13">
    <property type="entry name" value="F-BOX PROTEIN CPR30-LIKE"/>
    <property type="match status" value="1"/>
</dbReference>
<dbReference type="CDD" id="cd22157">
    <property type="entry name" value="F-box_AtFBW1-like"/>
    <property type="match status" value="1"/>
</dbReference>
<dbReference type="EMBL" id="JBEDUW010000003">
    <property type="protein sequence ID" value="KAK9937931.1"/>
    <property type="molecule type" value="Genomic_DNA"/>
</dbReference>
<dbReference type="Gene3D" id="1.20.1280.50">
    <property type="match status" value="1"/>
</dbReference>
<dbReference type="AlphaFoldDB" id="A0AAW1XNQ8"/>
<dbReference type="PANTHER" id="PTHR31672">
    <property type="entry name" value="BNACNNG10540D PROTEIN"/>
    <property type="match status" value="1"/>
</dbReference>
<dbReference type="Pfam" id="PF07734">
    <property type="entry name" value="FBA_1"/>
    <property type="match status" value="1"/>
</dbReference>
<evidence type="ECO:0000313" key="3">
    <source>
        <dbReference type="Proteomes" id="UP001457282"/>
    </source>
</evidence>
<dbReference type="InterPro" id="IPR036047">
    <property type="entry name" value="F-box-like_dom_sf"/>
</dbReference>
<protein>
    <recommendedName>
        <fullName evidence="1">F-box domain-containing protein</fullName>
    </recommendedName>
</protein>
<dbReference type="InterPro" id="IPR001810">
    <property type="entry name" value="F-box_dom"/>
</dbReference>
<name>A0AAW1XNQ8_RUBAR</name>
<dbReference type="NCBIfam" id="TIGR01640">
    <property type="entry name" value="F_box_assoc_1"/>
    <property type="match status" value="1"/>
</dbReference>
<dbReference type="SUPFAM" id="SSF81383">
    <property type="entry name" value="F-box domain"/>
    <property type="match status" value="1"/>
</dbReference>
<keyword evidence="3" id="KW-1185">Reference proteome</keyword>
<evidence type="ECO:0000259" key="1">
    <source>
        <dbReference type="PROSITE" id="PS50181"/>
    </source>
</evidence>
<dbReference type="InterPro" id="IPR017451">
    <property type="entry name" value="F-box-assoc_interact_dom"/>
</dbReference>
<dbReference type="Pfam" id="PF00646">
    <property type="entry name" value="F-box"/>
    <property type="match status" value="1"/>
</dbReference>
<sequence>MVAVDLPKTLAMSPESCQGTSLSIPASVYKVRSDLKIAAIELKSEARLDYFPQEIISNILIRLPIKSLIKCTSVCKSWKSLIKNPSFIRTHLSHTINCNNQNGTHLLLLHSVCSKRFCSLFDRTFISGEKEDLYSLYYDNRAFDEYCKIELPSDLEEMMLNSCFRVVGTCNGLVCLVDDLGCHGHNFIIWNPCIRKFVILPENVGVMRGGGHEASIGFGYDAVTNDYKVVRLVTLSDQHQKFHEWPTLFQVYSLATGSWSRLRSDLPPCQLFGCPAQAFVNGALHWSAICRRNDAFNYFVLTFDVGSELFREIMLPKSLKWDPSLALRISVSGDGKSIAIFTDWRKSHNDYFLDIWVMKEYCVEKSWTKLMILSTQIPQKNLPKALCLRKIGEVLVLEDSHELVSLHLVSRKFKNLGVYGGQYCSVDTYEESLVLLDRNYGVSY</sequence>
<dbReference type="InterPro" id="IPR050796">
    <property type="entry name" value="SCF_F-box_component"/>
</dbReference>
<dbReference type="InterPro" id="IPR006527">
    <property type="entry name" value="F-box-assoc_dom_typ1"/>
</dbReference>
<proteinExistence type="predicted"/>
<gene>
    <name evidence="2" type="ORF">M0R45_014695</name>
</gene>
<feature type="domain" description="F-box" evidence="1">
    <location>
        <begin position="45"/>
        <end position="91"/>
    </location>
</feature>
<comment type="caution">
    <text evidence="2">The sequence shown here is derived from an EMBL/GenBank/DDBJ whole genome shotgun (WGS) entry which is preliminary data.</text>
</comment>
<reference evidence="2 3" key="1">
    <citation type="journal article" date="2023" name="G3 (Bethesda)">
        <title>A chromosome-length genome assembly and annotation of blackberry (Rubus argutus, cv. 'Hillquist').</title>
        <authorList>
            <person name="Bruna T."/>
            <person name="Aryal R."/>
            <person name="Dudchenko O."/>
            <person name="Sargent D.J."/>
            <person name="Mead D."/>
            <person name="Buti M."/>
            <person name="Cavallini A."/>
            <person name="Hytonen T."/>
            <person name="Andres J."/>
            <person name="Pham M."/>
            <person name="Weisz D."/>
            <person name="Mascagni F."/>
            <person name="Usai G."/>
            <person name="Natali L."/>
            <person name="Bassil N."/>
            <person name="Fernandez G.E."/>
            <person name="Lomsadze A."/>
            <person name="Armour M."/>
            <person name="Olukolu B."/>
            <person name="Poorten T."/>
            <person name="Britton C."/>
            <person name="Davik J."/>
            <person name="Ashrafi H."/>
            <person name="Aiden E.L."/>
            <person name="Borodovsky M."/>
            <person name="Worthington M."/>
        </authorList>
    </citation>
    <scope>NUCLEOTIDE SEQUENCE [LARGE SCALE GENOMIC DNA]</scope>
    <source>
        <strain evidence="2">PI 553951</strain>
    </source>
</reference>
<dbReference type="PROSITE" id="PS50181">
    <property type="entry name" value="FBOX"/>
    <property type="match status" value="1"/>
</dbReference>
<evidence type="ECO:0000313" key="2">
    <source>
        <dbReference type="EMBL" id="KAK9937931.1"/>
    </source>
</evidence>
<dbReference type="SMART" id="SM00256">
    <property type="entry name" value="FBOX"/>
    <property type="match status" value="1"/>
</dbReference>
<organism evidence="2 3">
    <name type="scientific">Rubus argutus</name>
    <name type="common">Southern blackberry</name>
    <dbReference type="NCBI Taxonomy" id="59490"/>
    <lineage>
        <taxon>Eukaryota</taxon>
        <taxon>Viridiplantae</taxon>
        <taxon>Streptophyta</taxon>
        <taxon>Embryophyta</taxon>
        <taxon>Tracheophyta</taxon>
        <taxon>Spermatophyta</taxon>
        <taxon>Magnoliopsida</taxon>
        <taxon>eudicotyledons</taxon>
        <taxon>Gunneridae</taxon>
        <taxon>Pentapetalae</taxon>
        <taxon>rosids</taxon>
        <taxon>fabids</taxon>
        <taxon>Rosales</taxon>
        <taxon>Rosaceae</taxon>
        <taxon>Rosoideae</taxon>
        <taxon>Rosoideae incertae sedis</taxon>
        <taxon>Rubus</taxon>
    </lineage>
</organism>